<gene>
    <name evidence="1" type="ordered locus">VIT_16s0039g00560</name>
</gene>
<reference evidence="2" key="1">
    <citation type="journal article" date="2007" name="Nature">
        <title>The grapevine genome sequence suggests ancestral hexaploidization in major angiosperm phyla.</title>
        <authorList>
            <consortium name="The French-Italian Public Consortium for Grapevine Genome Characterization."/>
            <person name="Jaillon O."/>
            <person name="Aury J.-M."/>
            <person name="Noel B."/>
            <person name="Policriti A."/>
            <person name="Clepet C."/>
            <person name="Casagrande A."/>
            <person name="Choisne N."/>
            <person name="Aubourg S."/>
            <person name="Vitulo N."/>
            <person name="Jubin C."/>
            <person name="Vezzi A."/>
            <person name="Legeai F."/>
            <person name="Hugueney P."/>
            <person name="Dasilva C."/>
            <person name="Horner D."/>
            <person name="Mica E."/>
            <person name="Jublot D."/>
            <person name="Poulain J."/>
            <person name="Bruyere C."/>
            <person name="Billault A."/>
            <person name="Segurens B."/>
            <person name="Gouyvenoux M."/>
            <person name="Ugarte E."/>
            <person name="Cattonaro F."/>
            <person name="Anthouard V."/>
            <person name="Vico V."/>
            <person name="Del Fabbro C."/>
            <person name="Alaux M."/>
            <person name="Di Gaspero G."/>
            <person name="Dumas V."/>
            <person name="Felice N."/>
            <person name="Paillard S."/>
            <person name="Juman I."/>
            <person name="Moroldo M."/>
            <person name="Scalabrin S."/>
            <person name="Canaguier A."/>
            <person name="Le Clainche I."/>
            <person name="Malacrida G."/>
            <person name="Durand E."/>
            <person name="Pesole G."/>
            <person name="Laucou V."/>
            <person name="Chatelet P."/>
            <person name="Merdinoglu D."/>
            <person name="Delledonne M."/>
            <person name="Pezzotti M."/>
            <person name="Lecharny A."/>
            <person name="Scarpelli C."/>
            <person name="Artiguenave F."/>
            <person name="Pe M.E."/>
            <person name="Valle G."/>
            <person name="Morgante M."/>
            <person name="Caboche M."/>
            <person name="Adam-Blondon A.-F."/>
            <person name="Weissenbach J."/>
            <person name="Quetier F."/>
            <person name="Wincker P."/>
        </authorList>
    </citation>
    <scope>NUCLEOTIDE SEQUENCE [LARGE SCALE GENOMIC DNA]</scope>
    <source>
        <strain evidence="2">cv. Pinot noir / PN40024</strain>
    </source>
</reference>
<name>D7T7E7_VITVI</name>
<organism evidence="1 2">
    <name type="scientific">Vitis vinifera</name>
    <name type="common">Grape</name>
    <dbReference type="NCBI Taxonomy" id="29760"/>
    <lineage>
        <taxon>Eukaryota</taxon>
        <taxon>Viridiplantae</taxon>
        <taxon>Streptophyta</taxon>
        <taxon>Embryophyta</taxon>
        <taxon>Tracheophyta</taxon>
        <taxon>Spermatophyta</taxon>
        <taxon>Magnoliopsida</taxon>
        <taxon>eudicotyledons</taxon>
        <taxon>Gunneridae</taxon>
        <taxon>Pentapetalae</taxon>
        <taxon>rosids</taxon>
        <taxon>Vitales</taxon>
        <taxon>Vitaceae</taxon>
        <taxon>Viteae</taxon>
        <taxon>Vitis</taxon>
    </lineage>
</organism>
<dbReference type="InParanoid" id="D7T7E7"/>
<dbReference type="HOGENOM" id="CLU_3036292_0_0_1"/>
<dbReference type="PaxDb" id="29760-VIT_16s0039g00560.t01"/>
<evidence type="ECO:0000313" key="1">
    <source>
        <dbReference type="EMBL" id="CBI26418.3"/>
    </source>
</evidence>
<keyword evidence="2" id="KW-1185">Reference proteome</keyword>
<accession>D7T7E7</accession>
<dbReference type="EMBL" id="FN595750">
    <property type="protein sequence ID" value="CBI26418.3"/>
    <property type="molecule type" value="Genomic_DNA"/>
</dbReference>
<proteinExistence type="predicted"/>
<dbReference type="Proteomes" id="UP000009183">
    <property type="component" value="Chromosome 16"/>
</dbReference>
<dbReference type="AlphaFoldDB" id="D7T7E7"/>
<protein>
    <submittedName>
        <fullName evidence="1">Uncharacterized protein</fullName>
    </submittedName>
</protein>
<sequence length="55" mass="6169">MDRPFNGRYSALLSILPSSQGIMPLHQEQRNGKLRYLCLCLGALETMSLLCTSLQ</sequence>
<evidence type="ECO:0000313" key="2">
    <source>
        <dbReference type="Proteomes" id="UP000009183"/>
    </source>
</evidence>